<dbReference type="RefSeq" id="WP_169656917.1">
    <property type="nucleotide sequence ID" value="NZ_JABANE010000026.1"/>
</dbReference>
<dbReference type="Gene3D" id="1.10.3680.10">
    <property type="entry name" value="TerB-like"/>
    <property type="match status" value="1"/>
</dbReference>
<evidence type="ECO:0008006" key="3">
    <source>
        <dbReference type="Google" id="ProtNLM"/>
    </source>
</evidence>
<organism evidence="1 2">
    <name type="scientific">Flammeovirga aprica JL-4</name>
    <dbReference type="NCBI Taxonomy" id="694437"/>
    <lineage>
        <taxon>Bacteria</taxon>
        <taxon>Pseudomonadati</taxon>
        <taxon>Bacteroidota</taxon>
        <taxon>Cytophagia</taxon>
        <taxon>Cytophagales</taxon>
        <taxon>Flammeovirgaceae</taxon>
        <taxon>Flammeovirga</taxon>
    </lineage>
</organism>
<evidence type="ECO:0000313" key="2">
    <source>
        <dbReference type="Proteomes" id="UP000576082"/>
    </source>
</evidence>
<dbReference type="SUPFAM" id="SSF158682">
    <property type="entry name" value="TerB-like"/>
    <property type="match status" value="1"/>
</dbReference>
<reference evidence="1 2" key="1">
    <citation type="submission" date="2020-04" db="EMBL/GenBank/DDBJ databases">
        <title>Flammeovirga sp. SR4, a novel species isolated from seawater.</title>
        <authorList>
            <person name="Wang X."/>
        </authorList>
    </citation>
    <scope>NUCLEOTIDE SEQUENCE [LARGE SCALE GENOMIC DNA]</scope>
    <source>
        <strain evidence="1 2">ATCC 23126</strain>
    </source>
</reference>
<protein>
    <recommendedName>
        <fullName evidence="3">TerB family tellurite resistance protein</fullName>
    </recommendedName>
</protein>
<sequence>MSIWKALENAVLITPSHQKLSVSENVSLKENELFLLKEDDLAARNYMRDLIKKTSENLYNTEHYEPYIIGLFAVGMAVARCDGRIVEEEKVEIKEFIDFVTNSELPQRYHDKIDAIKNMVFLNFNTAMSFVGQMHVDTWEVVDHLITLTIKADGIIATQEVEFYRKWKAWLASKSYDRAI</sequence>
<gene>
    <name evidence="1" type="ORF">HHU12_11650</name>
</gene>
<keyword evidence="2" id="KW-1185">Reference proteome</keyword>
<dbReference type="EMBL" id="JABANE010000026">
    <property type="protein sequence ID" value="NME68616.1"/>
    <property type="molecule type" value="Genomic_DNA"/>
</dbReference>
<name>A0A7X9P2Z9_9BACT</name>
<evidence type="ECO:0000313" key="1">
    <source>
        <dbReference type="EMBL" id="NME68616.1"/>
    </source>
</evidence>
<accession>A0A7X9P2Z9</accession>
<dbReference type="AlphaFoldDB" id="A0A7X9P2Z9"/>
<dbReference type="InterPro" id="IPR029024">
    <property type="entry name" value="TerB-like"/>
</dbReference>
<comment type="caution">
    <text evidence="1">The sequence shown here is derived from an EMBL/GenBank/DDBJ whole genome shotgun (WGS) entry which is preliminary data.</text>
</comment>
<proteinExistence type="predicted"/>
<dbReference type="Proteomes" id="UP000576082">
    <property type="component" value="Unassembled WGS sequence"/>
</dbReference>